<evidence type="ECO:0000313" key="2">
    <source>
        <dbReference type="Proteomes" id="UP000789901"/>
    </source>
</evidence>
<name>A0ABN7W715_GIGMA</name>
<proteinExistence type="predicted"/>
<gene>
    <name evidence="1" type="ORF">GMARGA_LOCUS27171</name>
</gene>
<sequence>MKKRNSKEIENATNKEISRRIKERYEMISSNQGKMIASLIDKPYRKVKLNKLLEKEDLYTRLIS</sequence>
<keyword evidence="2" id="KW-1185">Reference proteome</keyword>
<dbReference type="Proteomes" id="UP000789901">
    <property type="component" value="Unassembled WGS sequence"/>
</dbReference>
<dbReference type="EMBL" id="CAJVQB010032843">
    <property type="protein sequence ID" value="CAG8818898.1"/>
    <property type="molecule type" value="Genomic_DNA"/>
</dbReference>
<protein>
    <submittedName>
        <fullName evidence="1">35642_t:CDS:1</fullName>
    </submittedName>
</protein>
<reference evidence="1 2" key="1">
    <citation type="submission" date="2021-06" db="EMBL/GenBank/DDBJ databases">
        <authorList>
            <person name="Kallberg Y."/>
            <person name="Tangrot J."/>
            <person name="Rosling A."/>
        </authorList>
    </citation>
    <scope>NUCLEOTIDE SEQUENCE [LARGE SCALE GENOMIC DNA]</scope>
    <source>
        <strain evidence="1 2">120-4 pot B 10/14</strain>
    </source>
</reference>
<evidence type="ECO:0000313" key="1">
    <source>
        <dbReference type="EMBL" id="CAG8818898.1"/>
    </source>
</evidence>
<organism evidence="1 2">
    <name type="scientific">Gigaspora margarita</name>
    <dbReference type="NCBI Taxonomy" id="4874"/>
    <lineage>
        <taxon>Eukaryota</taxon>
        <taxon>Fungi</taxon>
        <taxon>Fungi incertae sedis</taxon>
        <taxon>Mucoromycota</taxon>
        <taxon>Glomeromycotina</taxon>
        <taxon>Glomeromycetes</taxon>
        <taxon>Diversisporales</taxon>
        <taxon>Gigasporaceae</taxon>
        <taxon>Gigaspora</taxon>
    </lineage>
</organism>
<accession>A0ABN7W715</accession>
<feature type="non-terminal residue" evidence="1">
    <location>
        <position position="64"/>
    </location>
</feature>
<comment type="caution">
    <text evidence="1">The sequence shown here is derived from an EMBL/GenBank/DDBJ whole genome shotgun (WGS) entry which is preliminary data.</text>
</comment>